<evidence type="ECO:0000313" key="3">
    <source>
        <dbReference type="Proteomes" id="UP000029096"/>
    </source>
</evidence>
<dbReference type="STRING" id="1437606.BBOH_1003"/>
<dbReference type="Gene3D" id="3.40.190.10">
    <property type="entry name" value="Periplasmic binding protein-like II"/>
    <property type="match status" value="2"/>
</dbReference>
<dbReference type="Proteomes" id="UP000029096">
    <property type="component" value="Unassembled WGS sequence"/>
</dbReference>
<feature type="chain" id="PRO_5038675133" evidence="1">
    <location>
        <begin position="22"/>
        <end position="434"/>
    </location>
</feature>
<keyword evidence="3" id="KW-1185">Reference proteome</keyword>
<dbReference type="InterPro" id="IPR006059">
    <property type="entry name" value="SBP"/>
</dbReference>
<feature type="signal peptide" evidence="1">
    <location>
        <begin position="1"/>
        <end position="21"/>
    </location>
</feature>
<dbReference type="EMBL" id="JGYP01000002">
    <property type="protein sequence ID" value="KFI45585.1"/>
    <property type="molecule type" value="Genomic_DNA"/>
</dbReference>
<organism evidence="2 3">
    <name type="scientific">Bifidobacterium bohemicum DSM 22767</name>
    <dbReference type="NCBI Taxonomy" id="1437606"/>
    <lineage>
        <taxon>Bacteria</taxon>
        <taxon>Bacillati</taxon>
        <taxon>Actinomycetota</taxon>
        <taxon>Actinomycetes</taxon>
        <taxon>Bifidobacteriales</taxon>
        <taxon>Bifidobacteriaceae</taxon>
        <taxon>Bifidobacterium</taxon>
    </lineage>
</organism>
<accession>A0A086ZGD5</accession>
<gene>
    <name evidence="2" type="ORF">BBOH_1003</name>
</gene>
<dbReference type="PROSITE" id="PS51257">
    <property type="entry name" value="PROKAR_LIPOPROTEIN"/>
    <property type="match status" value="1"/>
</dbReference>
<evidence type="ECO:0000313" key="2">
    <source>
        <dbReference type="EMBL" id="KFI45585.1"/>
    </source>
</evidence>
<keyword evidence="1" id="KW-0732">Signal</keyword>
<dbReference type="AlphaFoldDB" id="A0A086ZGD5"/>
<dbReference type="PANTHER" id="PTHR43649">
    <property type="entry name" value="ARABINOSE-BINDING PROTEIN-RELATED"/>
    <property type="match status" value="1"/>
</dbReference>
<dbReference type="eggNOG" id="COG1653">
    <property type="taxonomic scope" value="Bacteria"/>
</dbReference>
<reference evidence="2 3" key="1">
    <citation type="submission" date="2014-03" db="EMBL/GenBank/DDBJ databases">
        <title>Genomics of Bifidobacteria.</title>
        <authorList>
            <person name="Ventura M."/>
            <person name="Milani C."/>
            <person name="Lugli G.A."/>
        </authorList>
    </citation>
    <scope>NUCLEOTIDE SEQUENCE [LARGE SCALE GENOMIC DNA]</scope>
    <source>
        <strain evidence="2 3">DSM 22767</strain>
    </source>
</reference>
<dbReference type="OrthoDB" id="8317736at2"/>
<dbReference type="Pfam" id="PF01547">
    <property type="entry name" value="SBP_bac_1"/>
    <property type="match status" value="1"/>
</dbReference>
<sequence>MKSFRRIAVLALSAAMLTGTAACGASTSSVAASGDEATMWGISDSNFAPTKQAVERWNSRHADQRIDTEYFANDSYKKKIRTSVGAGNAPTLIYGWGGATLREYVKSNQITDLTSDLESTVKSKVFDSVAQAGYVDGKLYAVPTQGVQPVVLYVNKKVLTDAGVNEVPKTWDDLLDAVMKIKASGKTPIALAGGSQWPYLMWAAYLVDRIGGPEVFNNVVEGKKGAWSDPSVKKAMGMIQDLVKAGAFGNVYTSMTADDRKDISMVVNGGAGMELMGSWAFPDFKSLSKDFSTSQFAFAPFPVVEGGKGDSKDLTGNLTNYWSVSAKARSKQQKSAVAFLKNTTYDDTMVSDLLKIGAVPPVKNIDSKVKAADGKMGFYSWVYQSMANTPAFRLSWDQSLPTDQAEAVLNNLEQVFLMSQTPDQFVEKMNATIR</sequence>
<dbReference type="PANTHER" id="PTHR43649:SF14">
    <property type="entry name" value="BLR3389 PROTEIN"/>
    <property type="match status" value="1"/>
</dbReference>
<dbReference type="RefSeq" id="WP_033521306.1">
    <property type="nucleotide sequence ID" value="NZ_JDUS01000006.1"/>
</dbReference>
<proteinExistence type="predicted"/>
<dbReference type="SUPFAM" id="SSF53850">
    <property type="entry name" value="Periplasmic binding protein-like II"/>
    <property type="match status" value="1"/>
</dbReference>
<comment type="caution">
    <text evidence="2">The sequence shown here is derived from an EMBL/GenBank/DDBJ whole genome shotgun (WGS) entry which is preliminary data.</text>
</comment>
<evidence type="ECO:0000256" key="1">
    <source>
        <dbReference type="SAM" id="SignalP"/>
    </source>
</evidence>
<name>A0A086ZGD5_9BIFI</name>
<protein>
    <submittedName>
        <fullName evidence="2">Extracellular sugar-binding protein, family 1</fullName>
    </submittedName>
</protein>
<dbReference type="InterPro" id="IPR050490">
    <property type="entry name" value="Bact_solute-bd_prot1"/>
</dbReference>